<keyword evidence="2" id="KW-1185">Reference proteome</keyword>
<protein>
    <submittedName>
        <fullName evidence="1">Uncharacterized protein</fullName>
    </submittedName>
</protein>
<proteinExistence type="predicted"/>
<dbReference type="EMBL" id="QTSX02000027">
    <property type="protein sequence ID" value="KAJ9089844.1"/>
    <property type="molecule type" value="Genomic_DNA"/>
</dbReference>
<name>A0ACC2URT5_9FUNG</name>
<comment type="caution">
    <text evidence="1">The sequence shown here is derived from an EMBL/GenBank/DDBJ whole genome shotgun (WGS) entry which is preliminary data.</text>
</comment>
<evidence type="ECO:0000313" key="2">
    <source>
        <dbReference type="Proteomes" id="UP001165960"/>
    </source>
</evidence>
<gene>
    <name evidence="1" type="ORF">DSO57_1008803</name>
</gene>
<dbReference type="Proteomes" id="UP001165960">
    <property type="component" value="Unassembled WGS sequence"/>
</dbReference>
<sequence>MRFGLVGFINVVVAAPLANHASPGKTVVYRGHVIEANDEDNSTVEYMPITAKNPKTPALEIVSLEEQSQVSKRYRSHRDSECENIPSYRTDLEALTDKYADRFSIVNSVEKLLVISQDNIKKLTRVHAKHLDSTLASYLKLDPTPSSPNVRISKLDTHHTTVKQTILSIHDKATTELEAIIASARAQIINLILNSAKYQNIPGDKAHRLKLFIQALEKQSTTGLAQLEAETSAYSSRASAHLFAKLDEVYFQTPGKGKYQ</sequence>
<reference evidence="1" key="1">
    <citation type="submission" date="2022-04" db="EMBL/GenBank/DDBJ databases">
        <title>Genome of the entomopathogenic fungus Entomophthora muscae.</title>
        <authorList>
            <person name="Elya C."/>
            <person name="Lovett B.R."/>
            <person name="Lee E."/>
            <person name="Macias A.M."/>
            <person name="Hajek A.E."/>
            <person name="De Bivort B.L."/>
            <person name="Kasson M.T."/>
            <person name="De Fine Licht H.H."/>
            <person name="Stajich J.E."/>
        </authorList>
    </citation>
    <scope>NUCLEOTIDE SEQUENCE</scope>
    <source>
        <strain evidence="1">Berkeley</strain>
    </source>
</reference>
<accession>A0ACC2URT5</accession>
<organism evidence="1 2">
    <name type="scientific">Entomophthora muscae</name>
    <dbReference type="NCBI Taxonomy" id="34485"/>
    <lineage>
        <taxon>Eukaryota</taxon>
        <taxon>Fungi</taxon>
        <taxon>Fungi incertae sedis</taxon>
        <taxon>Zoopagomycota</taxon>
        <taxon>Entomophthoromycotina</taxon>
        <taxon>Entomophthoromycetes</taxon>
        <taxon>Entomophthorales</taxon>
        <taxon>Entomophthoraceae</taxon>
        <taxon>Entomophthora</taxon>
    </lineage>
</organism>
<evidence type="ECO:0000313" key="1">
    <source>
        <dbReference type="EMBL" id="KAJ9089844.1"/>
    </source>
</evidence>